<dbReference type="GO" id="GO:0048039">
    <property type="term" value="F:ubiquinone binding"/>
    <property type="evidence" value="ECO:0007669"/>
    <property type="project" value="InterPro"/>
</dbReference>
<dbReference type="CDD" id="cd07813">
    <property type="entry name" value="COQ10p_like"/>
    <property type="match status" value="1"/>
</dbReference>
<dbReference type="PANTHER" id="PTHR12901:SF10">
    <property type="entry name" value="COENZYME Q-BINDING PROTEIN COQ10, MITOCHONDRIAL"/>
    <property type="match status" value="1"/>
</dbReference>
<dbReference type="OrthoDB" id="9804759at2"/>
<dbReference type="Gene3D" id="3.30.530.20">
    <property type="match status" value="1"/>
</dbReference>
<dbReference type="Pfam" id="PF03364">
    <property type="entry name" value="Polyketide_cyc"/>
    <property type="match status" value="1"/>
</dbReference>
<dbReference type="KEGG" id="sphl:LPB140_07815"/>
<feature type="domain" description="Coenzyme Q-binding protein COQ10 START" evidence="2">
    <location>
        <begin position="11"/>
        <end position="135"/>
    </location>
</feature>
<dbReference type="EMBL" id="CP018154">
    <property type="protein sequence ID" value="APG62714.1"/>
    <property type="molecule type" value="Genomic_DNA"/>
</dbReference>
<dbReference type="InterPro" id="IPR005031">
    <property type="entry name" value="COQ10_START"/>
</dbReference>
<comment type="similarity">
    <text evidence="1">Belongs to the ribosome association toxin RatA family.</text>
</comment>
<accession>A0A1L3JC55</accession>
<reference evidence="3 4" key="1">
    <citation type="submission" date="2016-11" db="EMBL/GenBank/DDBJ databases">
        <title>Sphingorhabdus sp. LPB0140, isolated from marine environment.</title>
        <authorList>
            <person name="Kim E."/>
            <person name="Yi H."/>
        </authorList>
    </citation>
    <scope>NUCLEOTIDE SEQUENCE [LARGE SCALE GENOMIC DNA]</scope>
    <source>
        <strain evidence="3 4">LPB0140</strain>
    </source>
</reference>
<evidence type="ECO:0000313" key="3">
    <source>
        <dbReference type="EMBL" id="APG62714.1"/>
    </source>
</evidence>
<sequence length="145" mass="17007">MPRHQESRALPFSAEQMYDLVVDVEKYSEFLPWIMATRIKSNTEQEMLADMIIGFGNLRESFTSRVIKSPKFEIKIDYISGPLKKLHNIWVFENEKDGGSLVHFEVEFQFKNAIFEALAGQYFHKALRKMTGAFEQRAYDLYDPK</sequence>
<evidence type="ECO:0000313" key="4">
    <source>
        <dbReference type="Proteomes" id="UP000242561"/>
    </source>
</evidence>
<name>A0A1L3JC55_9SPHN</name>
<dbReference type="AlphaFoldDB" id="A0A1L3JC55"/>
<dbReference type="PANTHER" id="PTHR12901">
    <property type="entry name" value="SPERM PROTEIN HOMOLOG"/>
    <property type="match status" value="1"/>
</dbReference>
<keyword evidence="4" id="KW-1185">Reference proteome</keyword>
<dbReference type="RefSeq" id="WP_072559363.1">
    <property type="nucleotide sequence ID" value="NZ_CP018154.1"/>
</dbReference>
<organism evidence="3 4">
    <name type="scientific">Sphingorhabdus lutea</name>
    <dbReference type="NCBI Taxonomy" id="1913578"/>
    <lineage>
        <taxon>Bacteria</taxon>
        <taxon>Pseudomonadati</taxon>
        <taxon>Pseudomonadota</taxon>
        <taxon>Alphaproteobacteria</taxon>
        <taxon>Sphingomonadales</taxon>
        <taxon>Sphingomonadaceae</taxon>
        <taxon>Sphingorhabdus</taxon>
    </lineage>
</organism>
<dbReference type="InterPro" id="IPR023393">
    <property type="entry name" value="START-like_dom_sf"/>
</dbReference>
<dbReference type="STRING" id="1913578.LPB140_07815"/>
<dbReference type="GO" id="GO:0045333">
    <property type="term" value="P:cellular respiration"/>
    <property type="evidence" value="ECO:0007669"/>
    <property type="project" value="InterPro"/>
</dbReference>
<dbReference type="InterPro" id="IPR044996">
    <property type="entry name" value="COQ10-like"/>
</dbReference>
<keyword evidence="3" id="KW-0830">Ubiquinone</keyword>
<evidence type="ECO:0000259" key="2">
    <source>
        <dbReference type="Pfam" id="PF03364"/>
    </source>
</evidence>
<dbReference type="Proteomes" id="UP000242561">
    <property type="component" value="Chromosome"/>
</dbReference>
<gene>
    <name evidence="3" type="ORF">LPB140_07815</name>
</gene>
<proteinExistence type="inferred from homology"/>
<evidence type="ECO:0000256" key="1">
    <source>
        <dbReference type="ARBA" id="ARBA00008918"/>
    </source>
</evidence>
<protein>
    <submittedName>
        <fullName evidence="3">Ubiquinone-binding protein</fullName>
    </submittedName>
</protein>
<dbReference type="SUPFAM" id="SSF55961">
    <property type="entry name" value="Bet v1-like"/>
    <property type="match status" value="1"/>
</dbReference>